<organism evidence="2 3">
    <name type="scientific">Rhynocoris fuscipes</name>
    <dbReference type="NCBI Taxonomy" id="488301"/>
    <lineage>
        <taxon>Eukaryota</taxon>
        <taxon>Metazoa</taxon>
        <taxon>Ecdysozoa</taxon>
        <taxon>Arthropoda</taxon>
        <taxon>Hexapoda</taxon>
        <taxon>Insecta</taxon>
        <taxon>Pterygota</taxon>
        <taxon>Neoptera</taxon>
        <taxon>Paraneoptera</taxon>
        <taxon>Hemiptera</taxon>
        <taxon>Heteroptera</taxon>
        <taxon>Panheteroptera</taxon>
        <taxon>Cimicomorpha</taxon>
        <taxon>Reduviidae</taxon>
        <taxon>Harpactorinae</taxon>
        <taxon>Harpactorini</taxon>
        <taxon>Rhynocoris</taxon>
    </lineage>
</organism>
<evidence type="ECO:0000313" key="3">
    <source>
        <dbReference type="Proteomes" id="UP001461498"/>
    </source>
</evidence>
<dbReference type="EMBL" id="JAPXFL010000015">
    <property type="protein sequence ID" value="KAK9497163.1"/>
    <property type="molecule type" value="Genomic_DNA"/>
</dbReference>
<evidence type="ECO:0000256" key="1">
    <source>
        <dbReference type="SAM" id="MobiDB-lite"/>
    </source>
</evidence>
<accession>A0AAW1CK59</accession>
<feature type="compositionally biased region" description="Polar residues" evidence="1">
    <location>
        <begin position="17"/>
        <end position="40"/>
    </location>
</feature>
<gene>
    <name evidence="2" type="ORF">O3M35_004531</name>
</gene>
<proteinExistence type="predicted"/>
<reference evidence="2 3" key="1">
    <citation type="submission" date="2022-12" db="EMBL/GenBank/DDBJ databases">
        <title>Chromosome-level genome assembly of true bugs.</title>
        <authorList>
            <person name="Ma L."/>
            <person name="Li H."/>
        </authorList>
    </citation>
    <scope>NUCLEOTIDE SEQUENCE [LARGE SCALE GENOMIC DNA]</scope>
    <source>
        <strain evidence="2">Lab_2022b</strain>
    </source>
</reference>
<keyword evidence="3" id="KW-1185">Reference proteome</keyword>
<feature type="region of interest" description="Disordered" evidence="1">
    <location>
        <begin position="1"/>
        <end position="40"/>
    </location>
</feature>
<protein>
    <submittedName>
        <fullName evidence="2">Uncharacterized protein</fullName>
    </submittedName>
</protein>
<comment type="caution">
    <text evidence="2">The sequence shown here is derived from an EMBL/GenBank/DDBJ whole genome shotgun (WGS) entry which is preliminary data.</text>
</comment>
<sequence length="66" mass="7447">MEELTHFVSKSFDTRLKTPSSSPTLLETEEPTSPQNLSPQTIDNSVKLVDIDVFSNISNIHRECLE</sequence>
<dbReference type="Proteomes" id="UP001461498">
    <property type="component" value="Unassembled WGS sequence"/>
</dbReference>
<name>A0AAW1CK59_9HEMI</name>
<evidence type="ECO:0000313" key="2">
    <source>
        <dbReference type="EMBL" id="KAK9497163.1"/>
    </source>
</evidence>
<dbReference type="AlphaFoldDB" id="A0AAW1CK59"/>